<name>A0A7W2LRT9_9PSED</name>
<sequence length="58" mass="6309">MAVTEQKRIGPEPREQVAIVFAGQQAMPGMATAAVARLVFRFRLVTELGQLGLQLGQQ</sequence>
<comment type="caution">
    <text evidence="1">The sequence shown here is derived from an EMBL/GenBank/DDBJ whole genome shotgun (WGS) entry which is preliminary data.</text>
</comment>
<evidence type="ECO:0000313" key="2">
    <source>
        <dbReference type="Proteomes" id="UP000590738"/>
    </source>
</evidence>
<protein>
    <submittedName>
        <fullName evidence="1">Uncharacterized protein</fullName>
    </submittedName>
</protein>
<organism evidence="1 2">
    <name type="scientific">Pseudomonas juntendi</name>
    <dbReference type="NCBI Taxonomy" id="2666183"/>
    <lineage>
        <taxon>Bacteria</taxon>
        <taxon>Pseudomonadati</taxon>
        <taxon>Pseudomonadota</taxon>
        <taxon>Gammaproteobacteria</taxon>
        <taxon>Pseudomonadales</taxon>
        <taxon>Pseudomonadaceae</taxon>
        <taxon>Pseudomonas</taxon>
    </lineage>
</organism>
<evidence type="ECO:0000313" key="1">
    <source>
        <dbReference type="EMBL" id="MBA6145861.1"/>
    </source>
</evidence>
<accession>A0A7W2LRT9</accession>
<gene>
    <name evidence="1" type="ORF">H4B97_25915</name>
</gene>
<dbReference type="Proteomes" id="UP000590738">
    <property type="component" value="Unassembled WGS sequence"/>
</dbReference>
<dbReference type="AlphaFoldDB" id="A0A7W2LRT9"/>
<dbReference type="EMBL" id="JACGCZ010000103">
    <property type="protein sequence ID" value="MBA6145861.1"/>
    <property type="molecule type" value="Genomic_DNA"/>
</dbReference>
<reference evidence="1 2" key="1">
    <citation type="submission" date="2020-07" db="EMBL/GenBank/DDBJ databases">
        <title>Diversity of carbapenemase encoding genes among Pseudomonas putida group clinical isolates in a tertiary Brazilian hospital.</title>
        <authorList>
            <person name="Alberto-Lei F."/>
            <person name="Nodari C.S."/>
            <person name="Streling A.P."/>
            <person name="Paulino J.T."/>
            <person name="Bessa-Neto F.O."/>
            <person name="Cayo R."/>
            <person name="Gales A.C."/>
        </authorList>
    </citation>
    <scope>NUCLEOTIDE SEQUENCE [LARGE SCALE GENOMIC DNA]</scope>
    <source>
        <strain evidence="1 2">12273</strain>
    </source>
</reference>
<proteinExistence type="predicted"/>